<keyword evidence="2" id="KW-1185">Reference proteome</keyword>
<gene>
    <name evidence="1" type="ORF">KDL01_25925</name>
</gene>
<dbReference type="InterPro" id="IPR023401">
    <property type="entry name" value="ODC_N"/>
</dbReference>
<evidence type="ECO:0000313" key="1">
    <source>
        <dbReference type="EMBL" id="MBR7836746.1"/>
    </source>
</evidence>
<dbReference type="Gene3D" id="3.40.50.720">
    <property type="entry name" value="NAD(P)-binding Rossmann-like Domain"/>
    <property type="match status" value="1"/>
</dbReference>
<dbReference type="GO" id="GO:0005737">
    <property type="term" value="C:cytoplasm"/>
    <property type="evidence" value="ECO:0007669"/>
    <property type="project" value="TreeGrafter"/>
</dbReference>
<reference evidence="1" key="1">
    <citation type="submission" date="2021-04" db="EMBL/GenBank/DDBJ databases">
        <title>Genome based classification of Actinospica acidithermotolerans sp. nov., an actinobacterium isolated from an Indonesian hot spring.</title>
        <authorList>
            <person name="Kusuma A.B."/>
            <person name="Putra K.E."/>
            <person name="Nafisah S."/>
            <person name="Loh J."/>
            <person name="Nouioui I."/>
            <person name="Goodfellow M."/>
        </authorList>
    </citation>
    <scope>NUCLEOTIDE SEQUENCE</scope>
    <source>
        <strain evidence="1">CSCA 57</strain>
    </source>
</reference>
<dbReference type="PIRSF" id="PIRSF001439">
    <property type="entry name" value="CryM"/>
    <property type="match status" value="1"/>
</dbReference>
<dbReference type="Proteomes" id="UP000675781">
    <property type="component" value="Unassembled WGS sequence"/>
</dbReference>
<accession>A0A941ESZ9</accession>
<comment type="caution">
    <text evidence="1">The sequence shown here is derived from an EMBL/GenBank/DDBJ whole genome shotgun (WGS) entry which is preliminary data.</text>
</comment>
<organism evidence="1 2">
    <name type="scientific">Actinospica durhamensis</name>
    <dbReference type="NCBI Taxonomy" id="1508375"/>
    <lineage>
        <taxon>Bacteria</taxon>
        <taxon>Bacillati</taxon>
        <taxon>Actinomycetota</taxon>
        <taxon>Actinomycetes</taxon>
        <taxon>Catenulisporales</taxon>
        <taxon>Actinospicaceae</taxon>
        <taxon>Actinospica</taxon>
    </lineage>
</organism>
<dbReference type="Pfam" id="PF02423">
    <property type="entry name" value="OCD_Mu_crystall"/>
    <property type="match status" value="1"/>
</dbReference>
<dbReference type="AlphaFoldDB" id="A0A941ESZ9"/>
<evidence type="ECO:0000313" key="2">
    <source>
        <dbReference type="Proteomes" id="UP000675781"/>
    </source>
</evidence>
<sequence length="306" mass="31021">MEPIAVLGHDQTRAALADGKALTETVARALIAVARGEASVPPRIAAFAEHGLLGAMPGYVPGVGLGAKLIAVFEDPDRPGRSSHQGLVAMFDERDGTPLAILDAEPLTAARTAASATVALRALARPDARRVVVVGTGTQARAQLELLAGDERWQVTLAGRDPGRTAELAARFGVAVAPSIEAGVREAEAVLCATGAHEPVVRASWLAPGTHVGSVGGSQGPELDAETIAAGALFAEWPGAAQAAPPAGAHELQGLEPGRVTLIGAVLDGTHPGRRDERELTVFKSTGHAALDIAAAAVVRAALAAG</sequence>
<dbReference type="PANTHER" id="PTHR13812:SF19">
    <property type="entry name" value="KETIMINE REDUCTASE MU-CRYSTALLIN"/>
    <property type="match status" value="1"/>
</dbReference>
<dbReference type="EMBL" id="JAGSOG010000158">
    <property type="protein sequence ID" value="MBR7836746.1"/>
    <property type="molecule type" value="Genomic_DNA"/>
</dbReference>
<dbReference type="SUPFAM" id="SSF51735">
    <property type="entry name" value="NAD(P)-binding Rossmann-fold domains"/>
    <property type="match status" value="1"/>
</dbReference>
<dbReference type="RefSeq" id="WP_212531218.1">
    <property type="nucleotide sequence ID" value="NZ_JAGSOG010000158.1"/>
</dbReference>
<dbReference type="PANTHER" id="PTHR13812">
    <property type="entry name" value="KETIMINE REDUCTASE MU-CRYSTALLIN"/>
    <property type="match status" value="1"/>
</dbReference>
<name>A0A941ESZ9_9ACTN</name>
<dbReference type="InterPro" id="IPR036291">
    <property type="entry name" value="NAD(P)-bd_dom_sf"/>
</dbReference>
<dbReference type="Gene3D" id="3.30.1780.10">
    <property type="entry name" value="ornithine cyclodeaminase, domain 1"/>
    <property type="match status" value="1"/>
</dbReference>
<evidence type="ECO:0008006" key="3">
    <source>
        <dbReference type="Google" id="ProtNLM"/>
    </source>
</evidence>
<proteinExistence type="predicted"/>
<dbReference type="InterPro" id="IPR003462">
    <property type="entry name" value="ODC_Mu_crystall"/>
</dbReference>
<protein>
    <recommendedName>
        <fullName evidence="3">Ornithine cyclodeaminase family protein</fullName>
    </recommendedName>
</protein>